<accession>A0A9W7DX27</accession>
<dbReference type="EMBL" id="BRXW01000475">
    <property type="protein sequence ID" value="GMH58023.1"/>
    <property type="molecule type" value="Genomic_DNA"/>
</dbReference>
<protein>
    <submittedName>
        <fullName evidence="1">Uncharacterized protein</fullName>
    </submittedName>
</protein>
<proteinExistence type="predicted"/>
<dbReference type="Proteomes" id="UP001165122">
    <property type="component" value="Unassembled WGS sequence"/>
</dbReference>
<dbReference type="AlphaFoldDB" id="A0A9W7DX27"/>
<gene>
    <name evidence="1" type="ORF">TrLO_g15923</name>
</gene>
<reference evidence="2" key="1">
    <citation type="journal article" date="2023" name="Commun. Biol.">
        <title>Genome analysis of Parmales, the sister group of diatoms, reveals the evolutionary specialization of diatoms from phago-mixotrophs to photoautotrophs.</title>
        <authorList>
            <person name="Ban H."/>
            <person name="Sato S."/>
            <person name="Yoshikawa S."/>
            <person name="Yamada K."/>
            <person name="Nakamura Y."/>
            <person name="Ichinomiya M."/>
            <person name="Sato N."/>
            <person name="Blanc-Mathieu R."/>
            <person name="Endo H."/>
            <person name="Kuwata A."/>
            <person name="Ogata H."/>
        </authorList>
    </citation>
    <scope>NUCLEOTIDE SEQUENCE [LARGE SCALE GENOMIC DNA]</scope>
    <source>
        <strain evidence="2">NIES 3700</strain>
    </source>
</reference>
<organism evidence="1 2">
    <name type="scientific">Triparma laevis f. longispina</name>
    <dbReference type="NCBI Taxonomy" id="1714387"/>
    <lineage>
        <taxon>Eukaryota</taxon>
        <taxon>Sar</taxon>
        <taxon>Stramenopiles</taxon>
        <taxon>Ochrophyta</taxon>
        <taxon>Bolidophyceae</taxon>
        <taxon>Parmales</taxon>
        <taxon>Triparmaceae</taxon>
        <taxon>Triparma</taxon>
    </lineage>
</organism>
<name>A0A9W7DX27_9STRA</name>
<evidence type="ECO:0000313" key="2">
    <source>
        <dbReference type="Proteomes" id="UP001165122"/>
    </source>
</evidence>
<evidence type="ECO:0000313" key="1">
    <source>
        <dbReference type="EMBL" id="GMH58023.1"/>
    </source>
</evidence>
<sequence length="139" mass="16131">MGKKRLKSQLKTLTSPKKYVVGSIYVNPQTERKHKIIYFKEDFNFIVGAGGREDFNIKLEGEGVKVFKWSFKILNSETIKFTITSSENKIFERKIDGTSEGEIDVIGEEVVLRWENDGWIRPRRVRVEWFVGEDVDVGV</sequence>
<comment type="caution">
    <text evidence="1">The sequence shown here is derived from an EMBL/GenBank/DDBJ whole genome shotgun (WGS) entry which is preliminary data.</text>
</comment>
<keyword evidence="2" id="KW-1185">Reference proteome</keyword>